<protein>
    <submittedName>
        <fullName evidence="1">Uncharacterized protein</fullName>
    </submittedName>
</protein>
<dbReference type="Proteomes" id="UP000198286">
    <property type="component" value="Chromosome"/>
</dbReference>
<gene>
    <name evidence="1" type="ORF">MYCOZU2_01985</name>
</gene>
<reference evidence="1 2" key="1">
    <citation type="journal article" date="2017" name="Lancet Infect. Dis.">
        <title>Global outbreak of severe Mycobacterium chimaera disease after cardiac surgery: a molecular epidemiological study.</title>
        <authorList>
            <person name="van Ingen J."/>
            <person name="Kohl T."/>
            <person name="Kranzer K."/>
            <person name="Hasse B."/>
            <person name="Keller P."/>
            <person name="Szafranska A."/>
            <person name="Hillemann D."/>
            <person name="Chand M."/>
            <person name="Schreiber P."/>
            <person name="Sommerstein R."/>
            <person name="Berger C."/>
            <person name="Genoni M."/>
            <person name="Ruegg C."/>
            <person name="Troillet N."/>
            <person name="Widmer A.F."/>
            <person name="Becker S.L."/>
            <person name="Herrmann M."/>
            <person name="Eckmanns T."/>
            <person name="Haller S."/>
            <person name="Hoeller C."/>
            <person name="Debast S.B."/>
            <person name="Wolfhagen M.J."/>
            <person name="Hopman J."/>
            <person name="Kluytmans J."/>
            <person name="Langelaar M."/>
            <person name="Notermans D.W."/>
            <person name="ten Oever J."/>
            <person name="van den Barselaar P."/>
            <person name="Vonk A.B.A."/>
            <person name="Vos M.C."/>
            <person name="Ahmed N."/>
            <person name="Brown T."/>
            <person name="Crook D."/>
            <person name="Lamagni T."/>
            <person name="Phin N."/>
            <person name="Smith E.G."/>
            <person name="Zambon M."/>
            <person name="Serr A."/>
            <person name="Goetting T."/>
            <person name="Ebner W."/>
            <person name="Thuermer A."/>
            <person name="Utpatel C."/>
            <person name="Sproer C."/>
            <person name="Bunk B."/>
            <person name="Nubel U."/>
            <person name="Bloemberg G."/>
            <person name="Bottger E."/>
            <person name="Niemann S."/>
            <person name="Wagner D."/>
            <person name="Sax H."/>
        </authorList>
    </citation>
    <scope>NUCLEOTIDE SEQUENCE [LARGE SCALE GENOMIC DNA]</scope>
    <source>
        <strain evidence="1 2">ZUERICH-2</strain>
    </source>
</reference>
<organism evidence="1 2">
    <name type="scientific">Mycobacterium intracellulare subsp. chimaera</name>
    <dbReference type="NCBI Taxonomy" id="222805"/>
    <lineage>
        <taxon>Bacteria</taxon>
        <taxon>Bacillati</taxon>
        <taxon>Actinomycetota</taxon>
        <taxon>Actinomycetes</taxon>
        <taxon>Mycobacteriales</taxon>
        <taxon>Mycobacteriaceae</taxon>
        <taxon>Mycobacterium</taxon>
        <taxon>Mycobacterium avium complex (MAC)</taxon>
    </lineage>
</organism>
<name>A0A220YA42_MYCIT</name>
<evidence type="ECO:0000313" key="2">
    <source>
        <dbReference type="Proteomes" id="UP000198286"/>
    </source>
</evidence>
<proteinExistence type="predicted"/>
<sequence length="80" mass="8585">MGASQAGTSLSMDMFNRHTEITPIVGELPGGVGTTTEWNAPDLRPQLHAHVSSMYAHVGQGAEGICMSKSLQTHFCNRND</sequence>
<dbReference type="AlphaFoldDB" id="A0A220YA42"/>
<evidence type="ECO:0000313" key="1">
    <source>
        <dbReference type="EMBL" id="ASL14404.1"/>
    </source>
</evidence>
<accession>A0A220YA42</accession>
<dbReference type="EMBL" id="CP015267">
    <property type="protein sequence ID" value="ASL14404.1"/>
    <property type="molecule type" value="Genomic_DNA"/>
</dbReference>